<gene>
    <name evidence="1" type="ordered locus">Mmah_1316</name>
</gene>
<dbReference type="EMBL" id="CP001994">
    <property type="protein sequence ID" value="ADE36816.1"/>
    <property type="molecule type" value="Genomic_DNA"/>
</dbReference>
<accession>D5E6M8</accession>
<dbReference type="KEGG" id="mmh:Mmah_1316"/>
<proteinExistence type="predicted"/>
<dbReference type="RefSeq" id="WP_013037758.1">
    <property type="nucleotide sequence ID" value="NC_014002.1"/>
</dbReference>
<reference evidence="1 2" key="1">
    <citation type="submission" date="2010-03" db="EMBL/GenBank/DDBJ databases">
        <title>The complete genome of Methanohalophilus mahii DSM 5219.</title>
        <authorList>
            <consortium name="US DOE Joint Genome Institute (JGI-PGF)"/>
            <person name="Lucas S."/>
            <person name="Copeland A."/>
            <person name="Lapidus A."/>
            <person name="Glavina del Rio T."/>
            <person name="Dalin E."/>
            <person name="Tice H."/>
            <person name="Bruce D."/>
            <person name="Goodwin L."/>
            <person name="Pitluck S."/>
            <person name="Kyrpides N."/>
            <person name="Mavromatis K."/>
            <person name="Ivanova N."/>
            <person name="Lykidis A."/>
            <person name="Saunders E."/>
            <person name="Brettin T."/>
            <person name="Detter J.C."/>
            <person name="Han C."/>
            <person name="Land M."/>
            <person name="Hauser L."/>
            <person name="Markowitz V."/>
            <person name="Cheng J.-F."/>
            <person name="Hugenholtz P."/>
            <person name="Woyke T."/>
            <person name="Wu D."/>
            <person name="Spring S."/>
            <person name="Schneider S."/>
            <person name="Schroeder M."/>
            <person name="Klenk H.-P."/>
            <person name="Eisen J.A."/>
        </authorList>
    </citation>
    <scope>NUCLEOTIDE SEQUENCE [LARGE SCALE GENOMIC DNA]</scope>
    <source>
        <strain evidence="2">ATCC 35705 / DSM 5219 / SLP</strain>
    </source>
</reference>
<evidence type="ECO:0000313" key="2">
    <source>
        <dbReference type="Proteomes" id="UP000001059"/>
    </source>
</evidence>
<dbReference type="AlphaFoldDB" id="D5E6M8"/>
<dbReference type="OrthoDB" id="129984at2157"/>
<dbReference type="STRING" id="547558.Mmah_1316"/>
<dbReference type="Proteomes" id="UP000001059">
    <property type="component" value="Chromosome"/>
</dbReference>
<name>D5E6M8_METMS</name>
<protein>
    <submittedName>
        <fullName evidence="1">Uncharacterized protein</fullName>
    </submittedName>
</protein>
<dbReference type="GeneID" id="8983486"/>
<sequence>MDKETYERITKKMARDGNFSLCCYGCGEDDPAVIKTFEWHHLDGRANSDYIIPLCHNCHAKITAEQNKIKPKDRSSKATLLKRKGMQLISQGSFLKVMGGKQVDLGHWLIEYDTLHGGGND</sequence>
<organism evidence="1 2">
    <name type="scientific">Methanohalophilus mahii (strain ATCC 35705 / DSM 5219 / SLP)</name>
    <dbReference type="NCBI Taxonomy" id="547558"/>
    <lineage>
        <taxon>Archaea</taxon>
        <taxon>Methanobacteriati</taxon>
        <taxon>Methanobacteriota</taxon>
        <taxon>Stenosarchaea group</taxon>
        <taxon>Methanomicrobia</taxon>
        <taxon>Methanosarcinales</taxon>
        <taxon>Methanosarcinaceae</taxon>
        <taxon>Methanohalophilus</taxon>
    </lineage>
</organism>
<evidence type="ECO:0000313" key="1">
    <source>
        <dbReference type="EMBL" id="ADE36816.1"/>
    </source>
</evidence>
<keyword evidence="2" id="KW-1185">Reference proteome</keyword>
<dbReference type="HOGENOM" id="CLU_2165290_0_0_2"/>